<keyword evidence="2" id="KW-1185">Reference proteome</keyword>
<evidence type="ECO:0000313" key="2">
    <source>
        <dbReference type="Proteomes" id="UP000196158"/>
    </source>
</evidence>
<accession>A0A1X7QWT7</accession>
<organism evidence="1 2">
    <name type="scientific">Maudiozyma saulgeensis</name>
    <dbReference type="NCBI Taxonomy" id="1789683"/>
    <lineage>
        <taxon>Eukaryota</taxon>
        <taxon>Fungi</taxon>
        <taxon>Dikarya</taxon>
        <taxon>Ascomycota</taxon>
        <taxon>Saccharomycotina</taxon>
        <taxon>Saccharomycetes</taxon>
        <taxon>Saccharomycetales</taxon>
        <taxon>Saccharomycetaceae</taxon>
        <taxon>Maudiozyma</taxon>
    </lineage>
</organism>
<dbReference type="Proteomes" id="UP000196158">
    <property type="component" value="Unassembled WGS sequence"/>
</dbReference>
<dbReference type="EMBL" id="FXLY01000002">
    <property type="protein sequence ID" value="SMN17669.1"/>
    <property type="molecule type" value="Genomic_DNA"/>
</dbReference>
<evidence type="ECO:0000313" key="1">
    <source>
        <dbReference type="EMBL" id="SMN17669.1"/>
    </source>
</evidence>
<feature type="non-terminal residue" evidence="1">
    <location>
        <position position="256"/>
    </location>
</feature>
<gene>
    <name evidence="1" type="ORF">KASA_0Q00001G</name>
</gene>
<name>A0A1X7QWT7_9SACH</name>
<protein>
    <submittedName>
        <fullName evidence="1">Uncharacterized protein</fullName>
    </submittedName>
</protein>
<reference evidence="1 2" key="1">
    <citation type="submission" date="2017-04" db="EMBL/GenBank/DDBJ databases">
        <authorList>
            <person name="Afonso C.L."/>
            <person name="Miller P.J."/>
            <person name="Scott M.A."/>
            <person name="Spackman E."/>
            <person name="Goraichik I."/>
            <person name="Dimitrov K.M."/>
            <person name="Suarez D.L."/>
            <person name="Swayne D.E."/>
        </authorList>
    </citation>
    <scope>NUCLEOTIDE SEQUENCE [LARGE SCALE GENOMIC DNA]</scope>
</reference>
<proteinExistence type="predicted"/>
<sequence>MHNAIKENDQLSEANSSSAQEGLTCKIYYIKTHKIQERILRLEEITEGVLHPLLTETSGCLLIIVMSEKNAMREALLNSYNEWLSMMGNPIEAADRFKTVSFCGFMVPSVSDKTQVTSNTKEFTYYQLNNFAVMVGDIPDINFSVNELSLLESPEVDAIRVNYLGLLYLKYYFSIAIKYLMHFSFTIEDICESKELKNYENKTKEMGIIHQDTLVIDFILNYFYKKSNNNYIMRRYVQECRKNVAEYMRLITVIKE</sequence>
<dbReference type="AlphaFoldDB" id="A0A1X7QWT7"/>